<reference evidence="1 2" key="1">
    <citation type="submission" date="2020-02" db="EMBL/GenBank/DDBJ databases">
        <title>Newly sequenced genome of strain CSTR1 showed variability in Candidatus Kuenenia stuttgartiensis genomes.</title>
        <authorList>
            <person name="Ding C."/>
            <person name="Adrian L."/>
        </authorList>
    </citation>
    <scope>NUCLEOTIDE SEQUENCE [LARGE SCALE GENOMIC DNA]</scope>
    <source>
        <strain evidence="1 2">CSTR1</strain>
    </source>
</reference>
<dbReference type="AlphaFoldDB" id="A0A6G7GJ08"/>
<dbReference type="EMBL" id="CP049055">
    <property type="protein sequence ID" value="QII09568.1"/>
    <property type="molecule type" value="Genomic_DNA"/>
</dbReference>
<dbReference type="Proteomes" id="UP000501926">
    <property type="component" value="Chromosome"/>
</dbReference>
<proteinExistence type="predicted"/>
<organism evidence="1 2">
    <name type="scientific">Kuenenia stuttgartiensis</name>
    <dbReference type="NCBI Taxonomy" id="174633"/>
    <lineage>
        <taxon>Bacteria</taxon>
        <taxon>Pseudomonadati</taxon>
        <taxon>Planctomycetota</taxon>
        <taxon>Candidatus Brocadiia</taxon>
        <taxon>Candidatus Brocadiales</taxon>
        <taxon>Candidatus Brocadiaceae</taxon>
        <taxon>Candidatus Kuenenia</taxon>
    </lineage>
</organism>
<protein>
    <submittedName>
        <fullName evidence="1">Uncharacterized protein</fullName>
    </submittedName>
</protein>
<evidence type="ECO:0000313" key="1">
    <source>
        <dbReference type="EMBL" id="QII09568.1"/>
    </source>
</evidence>
<accession>A0A6G7GJ08</accession>
<evidence type="ECO:0000313" key="2">
    <source>
        <dbReference type="Proteomes" id="UP000501926"/>
    </source>
</evidence>
<gene>
    <name evidence="1" type="ORF">KsCSTR_01890</name>
</gene>
<sequence length="57" mass="6764">MRLYKNIELLTLDKPEPNKHEARNKFQSAPIPLRRERMSFAGEGRVGRIEILNLFRI</sequence>
<name>A0A6G7GJ08_KUEST</name>